<keyword evidence="1" id="KW-1133">Transmembrane helix</keyword>
<dbReference type="Proteomes" id="UP000574390">
    <property type="component" value="Unassembled WGS sequence"/>
</dbReference>
<feature type="transmembrane region" description="Helical" evidence="1">
    <location>
        <begin position="123"/>
        <end position="143"/>
    </location>
</feature>
<reference evidence="2 3" key="1">
    <citation type="submission" date="2020-04" db="EMBL/GenBank/DDBJ databases">
        <title>Perkinsus olseni comparative genomics.</title>
        <authorList>
            <person name="Bogema D.R."/>
        </authorList>
    </citation>
    <scope>NUCLEOTIDE SEQUENCE [LARGE SCALE GENOMIC DNA]</scope>
    <source>
        <strain evidence="2">ATCC PRA-205</strain>
    </source>
</reference>
<gene>
    <name evidence="2" type="ORF">FOZ62_006246</name>
</gene>
<accession>A0A7J6RHX0</accession>
<keyword evidence="1" id="KW-0812">Transmembrane</keyword>
<keyword evidence="1" id="KW-0472">Membrane</keyword>
<evidence type="ECO:0000313" key="3">
    <source>
        <dbReference type="Proteomes" id="UP000574390"/>
    </source>
</evidence>
<comment type="caution">
    <text evidence="2">The sequence shown here is derived from an EMBL/GenBank/DDBJ whole genome shotgun (WGS) entry which is preliminary data.</text>
</comment>
<protein>
    <submittedName>
        <fullName evidence="2">Uncharacterized protein</fullName>
    </submittedName>
</protein>
<feature type="transmembrane region" description="Helical" evidence="1">
    <location>
        <begin position="20"/>
        <end position="53"/>
    </location>
</feature>
<evidence type="ECO:0000256" key="1">
    <source>
        <dbReference type="SAM" id="Phobius"/>
    </source>
</evidence>
<feature type="non-terminal residue" evidence="2">
    <location>
        <position position="1"/>
    </location>
</feature>
<organism evidence="2 3">
    <name type="scientific">Perkinsus olseni</name>
    <name type="common">Perkinsus atlanticus</name>
    <dbReference type="NCBI Taxonomy" id="32597"/>
    <lineage>
        <taxon>Eukaryota</taxon>
        <taxon>Sar</taxon>
        <taxon>Alveolata</taxon>
        <taxon>Perkinsozoa</taxon>
        <taxon>Perkinsea</taxon>
        <taxon>Perkinsida</taxon>
        <taxon>Perkinsidae</taxon>
        <taxon>Perkinsus</taxon>
    </lineage>
</organism>
<sequence>MTSRVSSDYDLPPLAPKGGTFAGVACLANSIIGTGISWFIVCAVLSGFTAHLLNCIAVAMPEKRLTYNTVSVHAGLPWLAPVTDVVLFVNNALMDTVYLQVFADIGLSLTEHFSPGSTQTNRFWIRAGFIGLVIVLLLPICMAKHISANALT</sequence>
<name>A0A7J6RHX0_PEROL</name>
<evidence type="ECO:0000313" key="2">
    <source>
        <dbReference type="EMBL" id="KAF4720183.1"/>
    </source>
</evidence>
<proteinExistence type="predicted"/>
<dbReference type="EMBL" id="JABANM010022062">
    <property type="protein sequence ID" value="KAF4720183.1"/>
    <property type="molecule type" value="Genomic_DNA"/>
</dbReference>
<dbReference type="AlphaFoldDB" id="A0A7J6RHX0"/>